<dbReference type="EMBL" id="CAMXCT010000091">
    <property type="protein sequence ID" value="CAI3973670.1"/>
    <property type="molecule type" value="Genomic_DNA"/>
</dbReference>
<gene>
    <name evidence="4" type="ORF">C1SCF055_LOCUS2150</name>
</gene>
<dbReference type="SUPFAM" id="SSF47473">
    <property type="entry name" value="EF-hand"/>
    <property type="match status" value="1"/>
</dbReference>
<dbReference type="InterPro" id="IPR011992">
    <property type="entry name" value="EF-hand-dom_pair"/>
</dbReference>
<dbReference type="Gene3D" id="1.10.238.10">
    <property type="entry name" value="EF-hand"/>
    <property type="match status" value="1"/>
</dbReference>
<evidence type="ECO:0000313" key="4">
    <source>
        <dbReference type="EMBL" id="CAI3973670.1"/>
    </source>
</evidence>
<dbReference type="EMBL" id="CAMXCT020000091">
    <property type="protein sequence ID" value="CAL1127045.1"/>
    <property type="molecule type" value="Genomic_DNA"/>
</dbReference>
<keyword evidence="7" id="KW-1185">Reference proteome</keyword>
<dbReference type="Proteomes" id="UP001152797">
    <property type="component" value="Unassembled WGS sequence"/>
</dbReference>
<evidence type="ECO:0000313" key="7">
    <source>
        <dbReference type="Proteomes" id="UP001152797"/>
    </source>
</evidence>
<dbReference type="InterPro" id="IPR002048">
    <property type="entry name" value="EF_hand_dom"/>
</dbReference>
<dbReference type="InterPro" id="IPR018247">
    <property type="entry name" value="EF_Hand_1_Ca_BS"/>
</dbReference>
<feature type="region of interest" description="Disordered" evidence="2">
    <location>
        <begin position="140"/>
        <end position="164"/>
    </location>
</feature>
<organism evidence="4">
    <name type="scientific">Cladocopium goreaui</name>
    <dbReference type="NCBI Taxonomy" id="2562237"/>
    <lineage>
        <taxon>Eukaryota</taxon>
        <taxon>Sar</taxon>
        <taxon>Alveolata</taxon>
        <taxon>Dinophyceae</taxon>
        <taxon>Suessiales</taxon>
        <taxon>Symbiodiniaceae</taxon>
        <taxon>Cladocopium</taxon>
    </lineage>
</organism>
<dbReference type="PROSITE" id="PS50222">
    <property type="entry name" value="EF_HAND_2"/>
    <property type="match status" value="1"/>
</dbReference>
<feature type="domain" description="EF-hand" evidence="3">
    <location>
        <begin position="14"/>
        <end position="49"/>
    </location>
</feature>
<protein>
    <submittedName>
        <fullName evidence="6">EF-hand domain-containing protein</fullName>
    </submittedName>
</protein>
<dbReference type="PROSITE" id="PS00018">
    <property type="entry name" value="EF_HAND_1"/>
    <property type="match status" value="1"/>
</dbReference>
<reference evidence="5" key="2">
    <citation type="submission" date="2024-04" db="EMBL/GenBank/DDBJ databases">
        <authorList>
            <person name="Chen Y."/>
            <person name="Shah S."/>
            <person name="Dougan E. K."/>
            <person name="Thang M."/>
            <person name="Chan C."/>
        </authorList>
    </citation>
    <scope>NUCLEOTIDE SEQUENCE [LARGE SCALE GENOMIC DNA]</scope>
</reference>
<feature type="region of interest" description="Disordered" evidence="2">
    <location>
        <begin position="248"/>
        <end position="290"/>
    </location>
</feature>
<keyword evidence="1" id="KW-0106">Calcium</keyword>
<sequence>MVEAKAELRDFLRHRCGNLKAAFAALDSSETGQLSRHDFETSLQRLGYDANCAAAAFRDLDRQNAGVVNLRTFVNGLMSDAVPPNFETLQKPARHTYHPGMSTPRKLSDTALAPTLLQRLAPAPIAPITLAAPLTPKKGAERCPAALGPRGPTQASSASPRNHPLSERLRQLELQLASEQEARCNLEWRLTSQFREMIREEFQALRKQLAEDAAQQPGRFGPCMDINRRAKEAEDHEERRYVMMTSVSERRLDDTAPATGVPPSAASSGPTEPERRSQADLLWGGTSLVV</sequence>
<dbReference type="GO" id="GO:0005509">
    <property type="term" value="F:calcium ion binding"/>
    <property type="evidence" value="ECO:0007669"/>
    <property type="project" value="InterPro"/>
</dbReference>
<comment type="caution">
    <text evidence="4">The sequence shown here is derived from an EMBL/GenBank/DDBJ whole genome shotgun (WGS) entry which is preliminary data.</text>
</comment>
<proteinExistence type="predicted"/>
<name>A0A9P1FGB9_9DINO</name>
<evidence type="ECO:0000256" key="1">
    <source>
        <dbReference type="ARBA" id="ARBA00022837"/>
    </source>
</evidence>
<evidence type="ECO:0000259" key="3">
    <source>
        <dbReference type="PROSITE" id="PS50222"/>
    </source>
</evidence>
<evidence type="ECO:0000256" key="2">
    <source>
        <dbReference type="SAM" id="MobiDB-lite"/>
    </source>
</evidence>
<dbReference type="AlphaFoldDB" id="A0A9P1FGB9"/>
<accession>A0A9P1FGB9</accession>
<evidence type="ECO:0000313" key="6">
    <source>
        <dbReference type="EMBL" id="CAL4760982.1"/>
    </source>
</evidence>
<reference evidence="4" key="1">
    <citation type="submission" date="2022-10" db="EMBL/GenBank/DDBJ databases">
        <authorList>
            <person name="Chen Y."/>
            <person name="Dougan E. K."/>
            <person name="Chan C."/>
            <person name="Rhodes N."/>
            <person name="Thang M."/>
        </authorList>
    </citation>
    <scope>NUCLEOTIDE SEQUENCE</scope>
</reference>
<evidence type="ECO:0000313" key="5">
    <source>
        <dbReference type="EMBL" id="CAL1127045.1"/>
    </source>
</evidence>
<dbReference type="EMBL" id="CAMXCT030000091">
    <property type="protein sequence ID" value="CAL4760982.1"/>
    <property type="molecule type" value="Genomic_DNA"/>
</dbReference>
<dbReference type="OrthoDB" id="438791at2759"/>